<dbReference type="SUPFAM" id="SSF53597">
    <property type="entry name" value="Dihydrofolate reductase-like"/>
    <property type="match status" value="1"/>
</dbReference>
<dbReference type="GO" id="GO:0008835">
    <property type="term" value="F:diaminohydroxyphosphoribosylaminopyrimidine deaminase activity"/>
    <property type="evidence" value="ECO:0007669"/>
    <property type="project" value="UniProtKB-EC"/>
</dbReference>
<dbReference type="EC" id="3.5.4.26" evidence="5"/>
<evidence type="ECO:0000256" key="1">
    <source>
        <dbReference type="ARBA" id="ARBA00005104"/>
    </source>
</evidence>
<dbReference type="InterPro" id="IPR011549">
    <property type="entry name" value="RibD_C"/>
</dbReference>
<evidence type="ECO:0000256" key="3">
    <source>
        <dbReference type="ARBA" id="ARBA00023002"/>
    </source>
</evidence>
<feature type="domain" description="Bacterial bifunctional deaminase-reductase C-terminal" evidence="4">
    <location>
        <begin position="72"/>
        <end position="254"/>
    </location>
</feature>
<dbReference type="eggNOG" id="COG1985">
    <property type="taxonomic scope" value="Bacteria"/>
</dbReference>
<protein>
    <submittedName>
        <fullName evidence="5">Riboflavin biosynthesis protein RibD</fullName>
        <ecNumber evidence="5">3.5.4.26</ecNumber>
    </submittedName>
</protein>
<dbReference type="InterPro" id="IPR050765">
    <property type="entry name" value="Riboflavin_Biosynth_HTPR"/>
</dbReference>
<sequence length="281" mass="29892">MPVMDDDYAWQLIQDARNSRRVAPATLGDMNVQRTSIVIDESYGWQFDGELSVSVAALLDTLLPVALGGPDFVIAQLGQSLDGRIATESGHSHYVTGEASRVHLHRLRALVDAVIVGAGTVAADDPQLTVRHVPGANPVRVVIDPRARLAADRKLFNDASASTLHVVGPHAPASPPGVERVVLGCDDEAMDPAAILGLLAERGLTRVLVEGGGVTISRFLDAGLLDRLHVVVAPMLIGSGRPALSLAPIEKLHSALRPSCKSQVMGDDMFFDLDLRASYQP</sequence>
<name>U2E1Z9_9GAMM</name>
<organism evidence="5 6">
    <name type="scientific">Salinisphaera shabanensis E1L3A</name>
    <dbReference type="NCBI Taxonomy" id="1033802"/>
    <lineage>
        <taxon>Bacteria</taxon>
        <taxon>Pseudomonadati</taxon>
        <taxon>Pseudomonadota</taxon>
        <taxon>Gammaproteobacteria</taxon>
        <taxon>Salinisphaerales</taxon>
        <taxon>Salinisphaeraceae</taxon>
        <taxon>Salinisphaera</taxon>
    </lineage>
</organism>
<dbReference type="AlphaFoldDB" id="U2E1Z9"/>
<accession>U2E1Z9</accession>
<dbReference type="PANTHER" id="PTHR38011">
    <property type="entry name" value="DIHYDROFOLATE REDUCTASE FAMILY PROTEIN (AFU_ORTHOLOGUE AFUA_8G06820)"/>
    <property type="match status" value="1"/>
</dbReference>
<dbReference type="EMBL" id="AFNV02000026">
    <property type="protein sequence ID" value="ERJ17936.1"/>
    <property type="molecule type" value="Genomic_DNA"/>
</dbReference>
<dbReference type="GO" id="GO:0008703">
    <property type="term" value="F:5-amino-6-(5-phosphoribosylamino)uracil reductase activity"/>
    <property type="evidence" value="ECO:0007669"/>
    <property type="project" value="InterPro"/>
</dbReference>
<dbReference type="Proteomes" id="UP000006242">
    <property type="component" value="Unassembled WGS sequence"/>
</dbReference>
<keyword evidence="2" id="KW-0521">NADP</keyword>
<comment type="pathway">
    <text evidence="1">Cofactor biosynthesis; riboflavin biosynthesis.</text>
</comment>
<dbReference type="PANTHER" id="PTHR38011:SF7">
    <property type="entry name" value="2,5-DIAMINO-6-RIBOSYLAMINO-4(3H)-PYRIMIDINONE 5'-PHOSPHATE REDUCTASE"/>
    <property type="match status" value="1"/>
</dbReference>
<evidence type="ECO:0000313" key="6">
    <source>
        <dbReference type="Proteomes" id="UP000006242"/>
    </source>
</evidence>
<dbReference type="InterPro" id="IPR024072">
    <property type="entry name" value="DHFR-like_dom_sf"/>
</dbReference>
<keyword evidence="3" id="KW-0560">Oxidoreductase</keyword>
<reference evidence="5 6" key="1">
    <citation type="journal article" date="2011" name="J. Bacteriol.">
        <title>Genome sequence of Salinisphaera shabanensis, a gammaproteobacterium from the harsh, variable environment of the brine-seawater interface of the Shaban Deep in the Red Sea.</title>
        <authorList>
            <person name="Antunes A."/>
            <person name="Alam I."/>
            <person name="Bajic V.B."/>
            <person name="Stingl U."/>
        </authorList>
    </citation>
    <scope>NUCLEOTIDE SEQUENCE [LARGE SCALE GENOMIC DNA]</scope>
    <source>
        <strain evidence="5 6">E1L3A</strain>
    </source>
</reference>
<dbReference type="NCBIfam" id="TIGR00227">
    <property type="entry name" value="ribD_Cterm"/>
    <property type="match status" value="1"/>
</dbReference>
<comment type="caution">
    <text evidence="5">The sequence shown here is derived from an EMBL/GenBank/DDBJ whole genome shotgun (WGS) entry which is preliminary data.</text>
</comment>
<evidence type="ECO:0000259" key="4">
    <source>
        <dbReference type="Pfam" id="PF01872"/>
    </source>
</evidence>
<keyword evidence="6" id="KW-1185">Reference proteome</keyword>
<dbReference type="Pfam" id="PF01872">
    <property type="entry name" value="RibD_C"/>
    <property type="match status" value="1"/>
</dbReference>
<dbReference type="UniPathway" id="UPA00275"/>
<dbReference type="Gene3D" id="3.40.430.10">
    <property type="entry name" value="Dihydrofolate Reductase, subunit A"/>
    <property type="match status" value="1"/>
</dbReference>
<gene>
    <name evidence="5" type="ORF">SSPSH_003298</name>
</gene>
<evidence type="ECO:0000313" key="5">
    <source>
        <dbReference type="EMBL" id="ERJ17936.1"/>
    </source>
</evidence>
<dbReference type="GO" id="GO:0050661">
    <property type="term" value="F:NADP binding"/>
    <property type="evidence" value="ECO:0007669"/>
    <property type="project" value="InterPro"/>
</dbReference>
<dbReference type="STRING" id="1033802.SSPSH_003298"/>
<proteinExistence type="predicted"/>
<evidence type="ECO:0000256" key="2">
    <source>
        <dbReference type="ARBA" id="ARBA00022857"/>
    </source>
</evidence>
<dbReference type="RefSeq" id="WP_021031859.1">
    <property type="nucleotide sequence ID" value="NZ_AFNV02000026.1"/>
</dbReference>
<dbReference type="GO" id="GO:0009231">
    <property type="term" value="P:riboflavin biosynthetic process"/>
    <property type="evidence" value="ECO:0007669"/>
    <property type="project" value="UniProtKB-UniPathway"/>
</dbReference>
<reference evidence="5 6" key="2">
    <citation type="journal article" date="2013" name="PLoS ONE">
        <title>INDIGO - INtegrated Data Warehouse of MIcrobial GenOmes with Examples from the Red Sea Extremophiles.</title>
        <authorList>
            <person name="Alam I."/>
            <person name="Antunes A."/>
            <person name="Kamau A.A."/>
            <person name="Ba Alawi W."/>
            <person name="Kalkatawi M."/>
            <person name="Stingl U."/>
            <person name="Bajic V.B."/>
        </authorList>
    </citation>
    <scope>NUCLEOTIDE SEQUENCE [LARGE SCALE GENOMIC DNA]</scope>
    <source>
        <strain evidence="5 6">E1L3A</strain>
    </source>
</reference>
<keyword evidence="5" id="KW-0378">Hydrolase</keyword>
<dbReference type="InterPro" id="IPR002734">
    <property type="entry name" value="RibDG_C"/>
</dbReference>